<feature type="compositionally biased region" description="Polar residues" evidence="1">
    <location>
        <begin position="1"/>
        <end position="16"/>
    </location>
</feature>
<protein>
    <submittedName>
        <fullName evidence="2">Uncharacterized protein</fullName>
    </submittedName>
</protein>
<feature type="region of interest" description="Disordered" evidence="1">
    <location>
        <begin position="44"/>
        <end position="63"/>
    </location>
</feature>
<evidence type="ECO:0000313" key="3">
    <source>
        <dbReference type="Proteomes" id="UP000187203"/>
    </source>
</evidence>
<comment type="caution">
    <text evidence="2">The sequence shown here is derived from an EMBL/GenBank/DDBJ whole genome shotgun (WGS) entry which is preliminary data.</text>
</comment>
<evidence type="ECO:0000313" key="2">
    <source>
        <dbReference type="EMBL" id="OMP06383.1"/>
    </source>
</evidence>
<reference evidence="3" key="1">
    <citation type="submission" date="2013-09" db="EMBL/GenBank/DDBJ databases">
        <title>Corchorus olitorius genome sequencing.</title>
        <authorList>
            <person name="Alam M."/>
            <person name="Haque M.S."/>
            <person name="Islam M.S."/>
            <person name="Emdad E.M."/>
            <person name="Islam M.M."/>
            <person name="Ahmed B."/>
            <person name="Halim A."/>
            <person name="Hossen Q.M.M."/>
            <person name="Hossain M.Z."/>
            <person name="Ahmed R."/>
            <person name="Khan M.M."/>
            <person name="Islam R."/>
            <person name="Rashid M.M."/>
            <person name="Khan S.A."/>
            <person name="Rahman M.S."/>
            <person name="Alam M."/>
            <person name="Yahiya A.S."/>
            <person name="Khan M.S."/>
            <person name="Azam M.S."/>
            <person name="Haque T."/>
            <person name="Lashkar M.Z.H."/>
            <person name="Akhand A.I."/>
            <person name="Morshed G."/>
            <person name="Roy S."/>
            <person name="Uddin K.S."/>
            <person name="Rabeya T."/>
            <person name="Hossain A.S."/>
            <person name="Chowdhury A."/>
            <person name="Snigdha A.R."/>
            <person name="Mortoza M.S."/>
            <person name="Matin S.A."/>
            <person name="Hoque S.M.E."/>
            <person name="Islam M.K."/>
            <person name="Roy D.K."/>
            <person name="Haider R."/>
            <person name="Moosa M.M."/>
            <person name="Elias S.M."/>
            <person name="Hasan A.M."/>
            <person name="Jahan S."/>
            <person name="Shafiuddin M."/>
            <person name="Mahmood N."/>
            <person name="Shommy N.S."/>
        </authorList>
    </citation>
    <scope>NUCLEOTIDE SEQUENCE [LARGE SCALE GENOMIC DNA]</scope>
    <source>
        <strain evidence="3">cv. O-4</strain>
    </source>
</reference>
<evidence type="ECO:0000256" key="1">
    <source>
        <dbReference type="SAM" id="MobiDB-lite"/>
    </source>
</evidence>
<keyword evidence="3" id="KW-1185">Reference proteome</keyword>
<sequence length="105" mass="11599">MSQTIATASSGDSSSPVRELTPRNPTTHSMIWVCHVQHVLGNPESTKERALSGSLTKKTRRRKYHRSVLRGTCLAVGLSRKNNFKAVYSTLDGRPYSLSKSLTPN</sequence>
<dbReference type="AlphaFoldDB" id="A0A1R3KH18"/>
<proteinExistence type="predicted"/>
<name>A0A1R3KH18_9ROSI</name>
<dbReference type="Proteomes" id="UP000187203">
    <property type="component" value="Unassembled WGS sequence"/>
</dbReference>
<organism evidence="2 3">
    <name type="scientific">Corchorus olitorius</name>
    <dbReference type="NCBI Taxonomy" id="93759"/>
    <lineage>
        <taxon>Eukaryota</taxon>
        <taxon>Viridiplantae</taxon>
        <taxon>Streptophyta</taxon>
        <taxon>Embryophyta</taxon>
        <taxon>Tracheophyta</taxon>
        <taxon>Spermatophyta</taxon>
        <taxon>Magnoliopsida</taxon>
        <taxon>eudicotyledons</taxon>
        <taxon>Gunneridae</taxon>
        <taxon>Pentapetalae</taxon>
        <taxon>rosids</taxon>
        <taxon>malvids</taxon>
        <taxon>Malvales</taxon>
        <taxon>Malvaceae</taxon>
        <taxon>Grewioideae</taxon>
        <taxon>Apeibeae</taxon>
        <taxon>Corchorus</taxon>
    </lineage>
</organism>
<feature type="region of interest" description="Disordered" evidence="1">
    <location>
        <begin position="1"/>
        <end position="24"/>
    </location>
</feature>
<gene>
    <name evidence="2" type="ORF">COLO4_08160</name>
</gene>
<accession>A0A1R3KH18</accession>
<dbReference type="EMBL" id="AWUE01013625">
    <property type="protein sequence ID" value="OMP06383.1"/>
    <property type="molecule type" value="Genomic_DNA"/>
</dbReference>